<dbReference type="AlphaFoldDB" id="A0A2T3N7I1"/>
<sequence length="107" mass="12449">MTPEQKTARLKRLVSAARSLVTGQQGITLAANRVLRCLYDLGDDWVERHPIYAEFRRALPAEVPISTERLLWHFDKVLELDPLLAKVEYKFRAKLMCESFLIIEKYS</sequence>
<protein>
    <submittedName>
        <fullName evidence="1">Uncharacterized protein</fullName>
    </submittedName>
</protein>
<comment type="caution">
    <text evidence="1">The sequence shown here is derived from an EMBL/GenBank/DDBJ whole genome shotgun (WGS) entry which is preliminary data.</text>
</comment>
<proteinExistence type="predicted"/>
<dbReference type="RefSeq" id="WP_036829153.1">
    <property type="nucleotide sequence ID" value="NZ_JGVO01001124.1"/>
</dbReference>
<reference evidence="1 2" key="1">
    <citation type="submission" date="2018-01" db="EMBL/GenBank/DDBJ databases">
        <title>Whole genome sequencing of Histamine producing bacteria.</title>
        <authorList>
            <person name="Butler K."/>
        </authorList>
    </citation>
    <scope>NUCLEOTIDE SEQUENCE [LARGE SCALE GENOMIC DNA]</scope>
    <source>
        <strain evidence="1 2">DSM 100436</strain>
    </source>
</reference>
<evidence type="ECO:0000313" key="2">
    <source>
        <dbReference type="Proteomes" id="UP000241771"/>
    </source>
</evidence>
<gene>
    <name evidence="1" type="ORF">C9I98_26230</name>
</gene>
<accession>A0A2T3N7I1</accession>
<dbReference type="EMBL" id="PYMA01000037">
    <property type="protein sequence ID" value="PSW08906.1"/>
    <property type="molecule type" value="Genomic_DNA"/>
</dbReference>
<dbReference type="Proteomes" id="UP000241771">
    <property type="component" value="Unassembled WGS sequence"/>
</dbReference>
<evidence type="ECO:0000313" key="1">
    <source>
        <dbReference type="EMBL" id="PSW08906.1"/>
    </source>
</evidence>
<organism evidence="1 2">
    <name type="scientific">Photobacterium sanctipauli</name>
    <dbReference type="NCBI Taxonomy" id="1342794"/>
    <lineage>
        <taxon>Bacteria</taxon>
        <taxon>Pseudomonadati</taxon>
        <taxon>Pseudomonadota</taxon>
        <taxon>Gammaproteobacteria</taxon>
        <taxon>Vibrionales</taxon>
        <taxon>Vibrionaceae</taxon>
        <taxon>Photobacterium</taxon>
    </lineage>
</organism>
<name>A0A2T3N7I1_9GAMM</name>
<dbReference type="OrthoDB" id="5918022at2"/>
<keyword evidence="2" id="KW-1185">Reference proteome</keyword>